<sequence length="197" mass="22624">MIVYQTTLEQIRSIIKAQANFDIIDSIYIQNIELAAINAIQLPIIRQIMQTHSINLNGLYLFKPIHLFTPSINFDQLAESSLLAQPINRPNTIIDKQGIDYTIWLESEASTEEFHAQFNNTLDAINMSVIFVDGDEFAFTVETFDFFYLQLNNADEIDLFEAPDILISSLDRPTIELMVADMIKHQQFDDRFLSSVI</sequence>
<organism evidence="1 2">
    <name type="scientific">Herpetosiphon gulosus</name>
    <dbReference type="NCBI Taxonomy" id="1973496"/>
    <lineage>
        <taxon>Bacteria</taxon>
        <taxon>Bacillati</taxon>
        <taxon>Chloroflexota</taxon>
        <taxon>Chloroflexia</taxon>
        <taxon>Herpetosiphonales</taxon>
        <taxon>Herpetosiphonaceae</taxon>
        <taxon>Herpetosiphon</taxon>
    </lineage>
</organism>
<dbReference type="RefSeq" id="WP_345720777.1">
    <property type="nucleotide sequence ID" value="NZ_BAABRU010000003.1"/>
</dbReference>
<evidence type="ECO:0000313" key="2">
    <source>
        <dbReference type="Proteomes" id="UP001428290"/>
    </source>
</evidence>
<keyword evidence="2" id="KW-1185">Reference proteome</keyword>
<accession>A0ABP9WYA9</accession>
<name>A0ABP9WYA9_9CHLR</name>
<protein>
    <submittedName>
        <fullName evidence="1">Uncharacterized protein</fullName>
    </submittedName>
</protein>
<evidence type="ECO:0000313" key="1">
    <source>
        <dbReference type="EMBL" id="GAA5527140.1"/>
    </source>
</evidence>
<comment type="caution">
    <text evidence="1">The sequence shown here is derived from an EMBL/GenBank/DDBJ whole genome shotgun (WGS) entry which is preliminary data.</text>
</comment>
<gene>
    <name evidence="1" type="ORF">Hgul01_00922</name>
</gene>
<dbReference type="Proteomes" id="UP001428290">
    <property type="component" value="Unassembled WGS sequence"/>
</dbReference>
<proteinExistence type="predicted"/>
<reference evidence="1 2" key="1">
    <citation type="submission" date="2024-02" db="EMBL/GenBank/DDBJ databases">
        <title>Herpetosiphon gulosus NBRC 112829.</title>
        <authorList>
            <person name="Ichikawa N."/>
            <person name="Katano-Makiyama Y."/>
            <person name="Hidaka K."/>
        </authorList>
    </citation>
    <scope>NUCLEOTIDE SEQUENCE [LARGE SCALE GENOMIC DNA]</scope>
    <source>
        <strain evidence="1 2">NBRC 112829</strain>
    </source>
</reference>
<dbReference type="EMBL" id="BAABRU010000003">
    <property type="protein sequence ID" value="GAA5527140.1"/>
    <property type="molecule type" value="Genomic_DNA"/>
</dbReference>